<sequence>MNMIIKHIGLLLLLTFLGLQGFGQSNIEDLVKEGVQYHDNGDYEKAIATYKKALEIDPKSALVNYEMALSYFKKGDYKEVIKYSDVVLKQKESYMLQAYMTKGSALDLLGKTKKSIKLFEKAIKNIGGHYLLYYNLALNYYKMNNFDMAEENVIKAIETNSSHASSHLMLANIHNLRGHSVQALLATYYFLFLEAGTQRSAAALEMLQDNFGRNVSENESNPNAVDIMLSLNNTSQFGAAELMVLMLEASKSLEENRDKSEDQLFVENTGSFFTMLGELRKEEDQEIWWTLYTAFFYDLAQSEHLETYCKYITQSSNENSRKWLLENNSKLEDFDNWLQN</sequence>
<dbReference type="Pfam" id="PF13414">
    <property type="entry name" value="TPR_11"/>
    <property type="match status" value="1"/>
</dbReference>
<evidence type="ECO:0000313" key="5">
    <source>
        <dbReference type="Proteomes" id="UP001500298"/>
    </source>
</evidence>
<keyword evidence="1" id="KW-0677">Repeat</keyword>
<protein>
    <recommendedName>
        <fullName evidence="6">Tetratricopeptide repeat-containing protein</fullName>
    </recommendedName>
</protein>
<dbReference type="PANTHER" id="PTHR44858">
    <property type="entry name" value="TETRATRICOPEPTIDE REPEAT PROTEIN 6"/>
    <property type="match status" value="1"/>
</dbReference>
<dbReference type="InterPro" id="IPR019734">
    <property type="entry name" value="TPR_rpt"/>
</dbReference>
<organism evidence="4 5">
    <name type="scientific">Algivirga pacifica</name>
    <dbReference type="NCBI Taxonomy" id="1162670"/>
    <lineage>
        <taxon>Bacteria</taxon>
        <taxon>Pseudomonadati</taxon>
        <taxon>Bacteroidota</taxon>
        <taxon>Cytophagia</taxon>
        <taxon>Cytophagales</taxon>
        <taxon>Flammeovirgaceae</taxon>
        <taxon>Algivirga</taxon>
    </lineage>
</organism>
<dbReference type="PROSITE" id="PS50005">
    <property type="entry name" value="TPR"/>
    <property type="match status" value="2"/>
</dbReference>
<dbReference type="RefSeq" id="WP_345368845.1">
    <property type="nucleotide sequence ID" value="NZ_BAABJX010000009.1"/>
</dbReference>
<reference evidence="5" key="1">
    <citation type="journal article" date="2019" name="Int. J. Syst. Evol. Microbiol.">
        <title>The Global Catalogue of Microorganisms (GCM) 10K type strain sequencing project: providing services to taxonomists for standard genome sequencing and annotation.</title>
        <authorList>
            <consortium name="The Broad Institute Genomics Platform"/>
            <consortium name="The Broad Institute Genome Sequencing Center for Infectious Disease"/>
            <person name="Wu L."/>
            <person name="Ma J."/>
        </authorList>
    </citation>
    <scope>NUCLEOTIDE SEQUENCE [LARGE SCALE GENOMIC DNA]</scope>
    <source>
        <strain evidence="5">JCM 18326</strain>
    </source>
</reference>
<keyword evidence="5" id="KW-1185">Reference proteome</keyword>
<evidence type="ECO:0000256" key="2">
    <source>
        <dbReference type="ARBA" id="ARBA00022803"/>
    </source>
</evidence>
<dbReference type="PROSITE" id="PS50293">
    <property type="entry name" value="TPR_REGION"/>
    <property type="match status" value="1"/>
</dbReference>
<dbReference type="PANTHER" id="PTHR44858:SF1">
    <property type="entry name" value="UDP-N-ACETYLGLUCOSAMINE--PEPTIDE N-ACETYLGLUCOSAMINYLTRANSFERASE SPINDLY-RELATED"/>
    <property type="match status" value="1"/>
</dbReference>
<dbReference type="EMBL" id="BAABJX010000009">
    <property type="protein sequence ID" value="GAA4823153.1"/>
    <property type="molecule type" value="Genomic_DNA"/>
</dbReference>
<dbReference type="Pfam" id="PF13181">
    <property type="entry name" value="TPR_8"/>
    <property type="match status" value="2"/>
</dbReference>
<evidence type="ECO:0000256" key="1">
    <source>
        <dbReference type="ARBA" id="ARBA00022737"/>
    </source>
</evidence>
<name>A0ABP9D072_9BACT</name>
<gene>
    <name evidence="4" type="ORF">GCM10023331_04500</name>
</gene>
<accession>A0ABP9D072</accession>
<dbReference type="Proteomes" id="UP001500298">
    <property type="component" value="Unassembled WGS sequence"/>
</dbReference>
<dbReference type="SMART" id="SM00028">
    <property type="entry name" value="TPR"/>
    <property type="match status" value="4"/>
</dbReference>
<dbReference type="InterPro" id="IPR050498">
    <property type="entry name" value="Ycf3"/>
</dbReference>
<evidence type="ECO:0000313" key="4">
    <source>
        <dbReference type="EMBL" id="GAA4823153.1"/>
    </source>
</evidence>
<proteinExistence type="predicted"/>
<evidence type="ECO:0008006" key="6">
    <source>
        <dbReference type="Google" id="ProtNLM"/>
    </source>
</evidence>
<comment type="caution">
    <text evidence="4">The sequence shown here is derived from an EMBL/GenBank/DDBJ whole genome shotgun (WGS) entry which is preliminary data.</text>
</comment>
<keyword evidence="2 3" id="KW-0802">TPR repeat</keyword>
<feature type="repeat" description="TPR" evidence="3">
    <location>
        <begin position="27"/>
        <end position="60"/>
    </location>
</feature>
<dbReference type="InterPro" id="IPR011990">
    <property type="entry name" value="TPR-like_helical_dom_sf"/>
</dbReference>
<feature type="repeat" description="TPR" evidence="3">
    <location>
        <begin position="130"/>
        <end position="163"/>
    </location>
</feature>
<dbReference type="Gene3D" id="1.25.40.10">
    <property type="entry name" value="Tetratricopeptide repeat domain"/>
    <property type="match status" value="2"/>
</dbReference>
<evidence type="ECO:0000256" key="3">
    <source>
        <dbReference type="PROSITE-ProRule" id="PRU00339"/>
    </source>
</evidence>
<dbReference type="SUPFAM" id="SSF48452">
    <property type="entry name" value="TPR-like"/>
    <property type="match status" value="1"/>
</dbReference>